<comment type="caution">
    <text evidence="1">The sequence shown here is derived from an EMBL/GenBank/DDBJ whole genome shotgun (WGS) entry which is preliminary data.</text>
</comment>
<proteinExistence type="predicted"/>
<sequence length="84" mass="9587">MKTTMKLVEDKFQLKVFLILTRTISTCSTSVRKQDDLRQLATRSARWTARVPNLSNQTARDNVCSRSDQFQLAVHLFGGPFNPT</sequence>
<accession>A0A8S9IFZ4</accession>
<dbReference type="EMBL" id="QGKW02001911">
    <property type="protein sequence ID" value="KAF2568265.1"/>
    <property type="molecule type" value="Genomic_DNA"/>
</dbReference>
<name>A0A8S9IFZ4_BRACR</name>
<organism evidence="1 2">
    <name type="scientific">Brassica cretica</name>
    <name type="common">Mustard</name>
    <dbReference type="NCBI Taxonomy" id="69181"/>
    <lineage>
        <taxon>Eukaryota</taxon>
        <taxon>Viridiplantae</taxon>
        <taxon>Streptophyta</taxon>
        <taxon>Embryophyta</taxon>
        <taxon>Tracheophyta</taxon>
        <taxon>Spermatophyta</taxon>
        <taxon>Magnoliopsida</taxon>
        <taxon>eudicotyledons</taxon>
        <taxon>Gunneridae</taxon>
        <taxon>Pentapetalae</taxon>
        <taxon>rosids</taxon>
        <taxon>malvids</taxon>
        <taxon>Brassicales</taxon>
        <taxon>Brassicaceae</taxon>
        <taxon>Brassiceae</taxon>
        <taxon>Brassica</taxon>
    </lineage>
</organism>
<evidence type="ECO:0000313" key="2">
    <source>
        <dbReference type="Proteomes" id="UP000712281"/>
    </source>
</evidence>
<evidence type="ECO:0000313" key="1">
    <source>
        <dbReference type="EMBL" id="KAF2568265.1"/>
    </source>
</evidence>
<reference evidence="1" key="1">
    <citation type="submission" date="2019-12" db="EMBL/GenBank/DDBJ databases">
        <title>Genome sequencing and annotation of Brassica cretica.</title>
        <authorList>
            <person name="Studholme D.J."/>
            <person name="Sarris P.F."/>
        </authorList>
    </citation>
    <scope>NUCLEOTIDE SEQUENCE</scope>
    <source>
        <strain evidence="1">PFS-001/15</strain>
        <tissue evidence="1">Leaf</tissue>
    </source>
</reference>
<dbReference type="Proteomes" id="UP000712281">
    <property type="component" value="Unassembled WGS sequence"/>
</dbReference>
<gene>
    <name evidence="1" type="ORF">F2Q68_00024844</name>
</gene>
<dbReference type="AlphaFoldDB" id="A0A8S9IFZ4"/>
<protein>
    <submittedName>
        <fullName evidence="1">Uncharacterized protein</fullName>
    </submittedName>
</protein>